<dbReference type="EMBL" id="SMBH01000024">
    <property type="protein sequence ID" value="TCU09671.1"/>
    <property type="molecule type" value="Genomic_DNA"/>
</dbReference>
<proteinExistence type="predicted"/>
<name>A0A4V2V816_RHISU</name>
<evidence type="ECO:0000313" key="5">
    <source>
        <dbReference type="Proteomes" id="UP000294576"/>
    </source>
</evidence>
<dbReference type="OrthoDB" id="9802114at2"/>
<dbReference type="InterPro" id="IPR051257">
    <property type="entry name" value="Diverse_CBS-Domain"/>
</dbReference>
<dbReference type="SUPFAM" id="SSF54631">
    <property type="entry name" value="CBS-domain pair"/>
    <property type="match status" value="1"/>
</dbReference>
<dbReference type="AlphaFoldDB" id="A0A4V2V816"/>
<feature type="domain" description="CBS" evidence="3">
    <location>
        <begin position="71"/>
        <end position="130"/>
    </location>
</feature>
<feature type="domain" description="CBS" evidence="3">
    <location>
        <begin position="7"/>
        <end position="64"/>
    </location>
</feature>
<protein>
    <submittedName>
        <fullName evidence="4">CBS domain-containing protein</fullName>
    </submittedName>
</protein>
<dbReference type="RefSeq" id="WP_087003815.1">
    <property type="nucleotide sequence ID" value="NZ_FWER01000059.1"/>
</dbReference>
<comment type="caution">
    <text evidence="4">The sequence shown here is derived from an EMBL/GenBank/DDBJ whole genome shotgun (WGS) entry which is preliminary data.</text>
</comment>
<dbReference type="CDD" id="cd04622">
    <property type="entry name" value="CBS_pair_HRP1_like"/>
    <property type="match status" value="1"/>
</dbReference>
<organism evidence="4 5">
    <name type="scientific">Rhizobium sullae</name>
    <name type="common">Rhizobium hedysari</name>
    <dbReference type="NCBI Taxonomy" id="50338"/>
    <lineage>
        <taxon>Bacteria</taxon>
        <taxon>Pseudomonadati</taxon>
        <taxon>Pseudomonadota</taxon>
        <taxon>Alphaproteobacteria</taxon>
        <taxon>Hyphomicrobiales</taxon>
        <taxon>Rhizobiaceae</taxon>
        <taxon>Rhizobium/Agrobacterium group</taxon>
        <taxon>Rhizobium</taxon>
    </lineage>
</organism>
<evidence type="ECO:0000313" key="4">
    <source>
        <dbReference type="EMBL" id="TCU09671.1"/>
    </source>
</evidence>
<dbReference type="SMART" id="SM00116">
    <property type="entry name" value="CBS"/>
    <property type="match status" value="2"/>
</dbReference>
<dbReference type="InterPro" id="IPR000644">
    <property type="entry name" value="CBS_dom"/>
</dbReference>
<dbReference type="PANTHER" id="PTHR43080">
    <property type="entry name" value="CBS DOMAIN-CONTAINING PROTEIN CBSX3, MITOCHONDRIAL"/>
    <property type="match status" value="1"/>
</dbReference>
<evidence type="ECO:0000259" key="3">
    <source>
        <dbReference type="PROSITE" id="PS51371"/>
    </source>
</evidence>
<dbReference type="Gene3D" id="3.10.580.10">
    <property type="entry name" value="CBS-domain"/>
    <property type="match status" value="1"/>
</dbReference>
<dbReference type="InterPro" id="IPR046342">
    <property type="entry name" value="CBS_dom_sf"/>
</dbReference>
<dbReference type="PANTHER" id="PTHR43080:SF2">
    <property type="entry name" value="CBS DOMAIN-CONTAINING PROTEIN"/>
    <property type="match status" value="1"/>
</dbReference>
<dbReference type="PROSITE" id="PS51371">
    <property type="entry name" value="CBS"/>
    <property type="match status" value="2"/>
</dbReference>
<reference evidence="4 5" key="1">
    <citation type="submission" date="2019-03" db="EMBL/GenBank/DDBJ databases">
        <title>Genomic Encyclopedia of Type Strains, Phase IV (KMG-V): Genome sequencing to study the core and pangenomes of soil and plant-associated prokaryotes.</title>
        <authorList>
            <person name="Whitman W."/>
        </authorList>
    </citation>
    <scope>NUCLEOTIDE SEQUENCE [LARGE SCALE GENOMIC DNA]</scope>
    <source>
        <strain evidence="4 5">Hc14</strain>
    </source>
</reference>
<sequence>MKVREVMTLGVRLVTPEQTIQEAARLMAELDSGVVPVTENGRLVGILTDRDITVRAVAEGWGPEAKVGGIMTSKVRYCFDDQDTEEVCQYLADHQIRRIPVVERSKVLVGILSLGDLARAAGNRSAGAALAGISRHGGEHSQSSGPGH</sequence>
<keyword evidence="1 2" id="KW-0129">CBS domain</keyword>
<evidence type="ECO:0000256" key="1">
    <source>
        <dbReference type="ARBA" id="ARBA00023122"/>
    </source>
</evidence>
<dbReference type="Pfam" id="PF00571">
    <property type="entry name" value="CBS"/>
    <property type="match status" value="2"/>
</dbReference>
<accession>A0A4V2V816</accession>
<gene>
    <name evidence="4" type="ORF">EV132_12471</name>
</gene>
<dbReference type="Proteomes" id="UP000294576">
    <property type="component" value="Unassembled WGS sequence"/>
</dbReference>
<evidence type="ECO:0000256" key="2">
    <source>
        <dbReference type="PROSITE-ProRule" id="PRU00703"/>
    </source>
</evidence>